<organism evidence="1 2">
    <name type="scientific">Micromonospora saelicesensis</name>
    <dbReference type="NCBI Taxonomy" id="285676"/>
    <lineage>
        <taxon>Bacteria</taxon>
        <taxon>Bacillati</taxon>
        <taxon>Actinomycetota</taxon>
        <taxon>Actinomycetes</taxon>
        <taxon>Micromonosporales</taxon>
        <taxon>Micromonosporaceae</taxon>
        <taxon>Micromonospora</taxon>
    </lineage>
</organism>
<dbReference type="AlphaFoldDB" id="A0A1C4WBD8"/>
<evidence type="ECO:0008006" key="3">
    <source>
        <dbReference type="Google" id="ProtNLM"/>
    </source>
</evidence>
<name>A0A1C4WBD8_9ACTN</name>
<dbReference type="EMBL" id="FMCR01000002">
    <property type="protein sequence ID" value="SCE93508.1"/>
    <property type="molecule type" value="Genomic_DNA"/>
</dbReference>
<evidence type="ECO:0000313" key="2">
    <source>
        <dbReference type="Proteomes" id="UP000198864"/>
    </source>
</evidence>
<accession>A0A1C4WBD8</accession>
<protein>
    <recommendedName>
        <fullName evidence="3">GerMN domain-containing protein</fullName>
    </recommendedName>
</protein>
<reference evidence="1 2" key="1">
    <citation type="submission" date="2016-06" db="EMBL/GenBank/DDBJ databases">
        <authorList>
            <person name="Kjaerup R.B."/>
            <person name="Dalgaard T.S."/>
            <person name="Juul-Madsen H.R."/>
        </authorList>
    </citation>
    <scope>NUCLEOTIDE SEQUENCE [LARGE SCALE GENOMIC DNA]</scope>
    <source>
        <strain evidence="1 2">DSM 44871</strain>
    </source>
</reference>
<proteinExistence type="predicted"/>
<evidence type="ECO:0000313" key="1">
    <source>
        <dbReference type="EMBL" id="SCE93508.1"/>
    </source>
</evidence>
<sequence>MTGRRTGRALLASGLLLTLLATGCGVRPSAVITGRPPISGPAQGTWVYLVAQGELVLVLRPVNADPSPAAALSLLAAGPQENERAQGFTSDVPAGLDPVTVTAGAGRSGDLTVRANIAAQALSAHAADQIICTTVAAAAQVSAANTATTVAIVGSDGARGPRACPIR</sequence>
<dbReference type="PROSITE" id="PS51257">
    <property type="entry name" value="PROKAR_LIPOPROTEIN"/>
    <property type="match status" value="1"/>
</dbReference>
<dbReference type="Proteomes" id="UP000198864">
    <property type="component" value="Unassembled WGS sequence"/>
</dbReference>
<gene>
    <name evidence="1" type="ORF">GA0070561_2551</name>
</gene>
<dbReference type="STRING" id="285676.GA0070561_2551"/>
<dbReference type="RefSeq" id="WP_091399192.1">
    <property type="nucleotide sequence ID" value="NZ_FMCR01000002.1"/>
</dbReference>